<dbReference type="EMBL" id="UOEP01000005">
    <property type="protein sequence ID" value="VAW12602.1"/>
    <property type="molecule type" value="Genomic_DNA"/>
</dbReference>
<organism evidence="1">
    <name type="scientific">hydrothermal vent metagenome</name>
    <dbReference type="NCBI Taxonomy" id="652676"/>
    <lineage>
        <taxon>unclassified sequences</taxon>
        <taxon>metagenomes</taxon>
        <taxon>ecological metagenomes</taxon>
    </lineage>
</organism>
<protein>
    <recommendedName>
        <fullName evidence="2">DUF4365 domain-containing protein</fullName>
    </recommendedName>
</protein>
<reference evidence="1" key="1">
    <citation type="submission" date="2018-06" db="EMBL/GenBank/DDBJ databases">
        <authorList>
            <person name="Zhirakovskaya E."/>
        </authorList>
    </citation>
    <scope>NUCLEOTIDE SEQUENCE</scope>
</reference>
<proteinExistence type="predicted"/>
<dbReference type="AlphaFoldDB" id="A0A3B0TDS0"/>
<accession>A0A3B0TDS0</accession>
<evidence type="ECO:0000313" key="1">
    <source>
        <dbReference type="EMBL" id="VAW12602.1"/>
    </source>
</evidence>
<name>A0A3B0TDS0_9ZZZZ</name>
<gene>
    <name evidence="1" type="ORF">MNBD_BACTEROID01-1257</name>
</gene>
<sequence>MKAHLEVFQNESANKGIEFIIKNKFGNYHEIYLQPINLEKDRSVKIPKQDLGEPNDKLWIALVLLMKETEPVLYLIPSITLTKPDNYIFIENEQGEHFSYLSNWEIKVFTKAIPELSKYEFANMKQKLQ</sequence>
<evidence type="ECO:0008006" key="2">
    <source>
        <dbReference type="Google" id="ProtNLM"/>
    </source>
</evidence>